<sequence length="135" mass="15550">MEKGFELISIQPYEDKRGSLKKILMKSQLEGNKQIEEVYLLYSENGSIRGNHYHKKTLEYFVIVSGKAKVALRNLDKGIIEEINISSSDNLILKVPPYVVHAFKNEEDLPLIMLAISSKEYNKLDTDTFKMEILQ</sequence>
<dbReference type="AlphaFoldDB" id="A0A562QD68"/>
<comment type="caution">
    <text evidence="2">The sequence shown here is derived from an EMBL/GenBank/DDBJ whole genome shotgun (WGS) entry which is preliminary data.</text>
</comment>
<dbReference type="SUPFAM" id="SSF51182">
    <property type="entry name" value="RmlC-like cupins"/>
    <property type="match status" value="1"/>
</dbReference>
<dbReference type="Pfam" id="PF14667">
    <property type="entry name" value="Polysacc_synt_C"/>
    <property type="match status" value="1"/>
</dbReference>
<dbReference type="InterPro" id="IPR011051">
    <property type="entry name" value="RmlC_Cupin_sf"/>
</dbReference>
<gene>
    <name evidence="2" type="ORF">IQ10_03286</name>
</gene>
<dbReference type="InterPro" id="IPR029303">
    <property type="entry name" value="CapF_C"/>
</dbReference>
<keyword evidence="3" id="KW-1185">Reference proteome</keyword>
<dbReference type="EMBL" id="VLKZ01000011">
    <property type="protein sequence ID" value="TWI53976.1"/>
    <property type="molecule type" value="Genomic_DNA"/>
</dbReference>
<proteinExistence type="predicted"/>
<dbReference type="Gene3D" id="2.60.120.10">
    <property type="entry name" value="Jelly Rolls"/>
    <property type="match status" value="1"/>
</dbReference>
<accession>A0A562QD68</accession>
<protein>
    <submittedName>
        <fullName evidence="2">dTDP-4-dehydrorhamnose 3,5-epimerase</fullName>
    </submittedName>
</protein>
<name>A0A562QD68_9BACI</name>
<organism evidence="2 3">
    <name type="scientific">Halalkalibacter nanhaiisediminis</name>
    <dbReference type="NCBI Taxonomy" id="688079"/>
    <lineage>
        <taxon>Bacteria</taxon>
        <taxon>Bacillati</taxon>
        <taxon>Bacillota</taxon>
        <taxon>Bacilli</taxon>
        <taxon>Bacillales</taxon>
        <taxon>Bacillaceae</taxon>
        <taxon>Halalkalibacter</taxon>
    </lineage>
</organism>
<dbReference type="RefSeq" id="WP_158640065.1">
    <property type="nucleotide sequence ID" value="NZ_VLKZ01000011.1"/>
</dbReference>
<feature type="domain" description="Capsular polysaccharide assembling protein CapF C-terminal" evidence="1">
    <location>
        <begin position="14"/>
        <end position="129"/>
    </location>
</feature>
<dbReference type="Proteomes" id="UP000315711">
    <property type="component" value="Unassembled WGS sequence"/>
</dbReference>
<evidence type="ECO:0000259" key="1">
    <source>
        <dbReference type="Pfam" id="PF14667"/>
    </source>
</evidence>
<dbReference type="OrthoDB" id="9800680at2"/>
<evidence type="ECO:0000313" key="2">
    <source>
        <dbReference type="EMBL" id="TWI53976.1"/>
    </source>
</evidence>
<evidence type="ECO:0000313" key="3">
    <source>
        <dbReference type="Proteomes" id="UP000315711"/>
    </source>
</evidence>
<dbReference type="InterPro" id="IPR014710">
    <property type="entry name" value="RmlC-like_jellyroll"/>
</dbReference>
<reference evidence="2 3" key="1">
    <citation type="journal article" date="2015" name="Stand. Genomic Sci.">
        <title>Genomic Encyclopedia of Bacterial and Archaeal Type Strains, Phase III: the genomes of soil and plant-associated and newly described type strains.</title>
        <authorList>
            <person name="Whitman W.B."/>
            <person name="Woyke T."/>
            <person name="Klenk H.P."/>
            <person name="Zhou Y."/>
            <person name="Lilburn T.G."/>
            <person name="Beck B.J."/>
            <person name="De Vos P."/>
            <person name="Vandamme P."/>
            <person name="Eisen J.A."/>
            <person name="Garrity G."/>
            <person name="Hugenholtz P."/>
            <person name="Kyrpides N.C."/>
        </authorList>
    </citation>
    <scope>NUCLEOTIDE SEQUENCE [LARGE SCALE GENOMIC DNA]</scope>
    <source>
        <strain evidence="2 3">CGMCC 1.10116</strain>
    </source>
</reference>